<keyword evidence="1" id="KW-0472">Membrane</keyword>
<evidence type="ECO:0000313" key="2">
    <source>
        <dbReference type="EMBL" id="KAK9825861.1"/>
    </source>
</evidence>
<dbReference type="GO" id="GO:0005743">
    <property type="term" value="C:mitochondrial inner membrane"/>
    <property type="evidence" value="ECO:0007669"/>
    <property type="project" value="TreeGrafter"/>
</dbReference>
<dbReference type="GO" id="GO:0006744">
    <property type="term" value="P:ubiquinone biosynthetic process"/>
    <property type="evidence" value="ECO:0007669"/>
    <property type="project" value="InterPro"/>
</dbReference>
<dbReference type="AlphaFoldDB" id="A0AAW1QXD7"/>
<keyword evidence="3" id="KW-1185">Reference proteome</keyword>
<protein>
    <submittedName>
        <fullName evidence="2">Uncharacterized protein</fullName>
    </submittedName>
</protein>
<dbReference type="Proteomes" id="UP001445335">
    <property type="component" value="Unassembled WGS sequence"/>
</dbReference>
<organism evidence="2 3">
    <name type="scientific">Elliptochloris bilobata</name>
    <dbReference type="NCBI Taxonomy" id="381761"/>
    <lineage>
        <taxon>Eukaryota</taxon>
        <taxon>Viridiplantae</taxon>
        <taxon>Chlorophyta</taxon>
        <taxon>core chlorophytes</taxon>
        <taxon>Trebouxiophyceae</taxon>
        <taxon>Trebouxiophyceae incertae sedis</taxon>
        <taxon>Elliptochloris clade</taxon>
        <taxon>Elliptochloris</taxon>
    </lineage>
</organism>
<proteinExistence type="predicted"/>
<comment type="caution">
    <text evidence="2">The sequence shown here is derived from an EMBL/GenBank/DDBJ whole genome shotgun (WGS) entry which is preliminary data.</text>
</comment>
<feature type="transmembrane region" description="Helical" evidence="1">
    <location>
        <begin position="38"/>
        <end position="57"/>
    </location>
</feature>
<dbReference type="Pfam" id="PF03232">
    <property type="entry name" value="COQ7"/>
    <property type="match status" value="1"/>
</dbReference>
<keyword evidence="1" id="KW-1133">Transmembrane helix</keyword>
<sequence length="175" mass="18186">MAACSGRRPDLHFYQEREEALAAETRAMAPRLRARPSLVAPLVGAAGWALGAAAAALPRRYGAAITSGVAEALDDQYNEQLRGLHERSAGASDPEGAGDARAQALRALVRRLRDEPRALDTSVKVPNLVADVGLNGMAALQQLTAEEGIAGAVKLGLLSSAAQRCGKTELPAVAP</sequence>
<dbReference type="EMBL" id="JALJOU010000070">
    <property type="protein sequence ID" value="KAK9825861.1"/>
    <property type="molecule type" value="Genomic_DNA"/>
</dbReference>
<dbReference type="GO" id="GO:0008682">
    <property type="term" value="F:3-demethoxyubiquinol 3-hydroxylase activity"/>
    <property type="evidence" value="ECO:0007669"/>
    <property type="project" value="TreeGrafter"/>
</dbReference>
<gene>
    <name evidence="2" type="ORF">WJX81_005457</name>
</gene>
<dbReference type="PANTHER" id="PTHR11237">
    <property type="entry name" value="COENZYME Q10 BIOSYNTHESIS PROTEIN 7"/>
    <property type="match status" value="1"/>
</dbReference>
<dbReference type="InterPro" id="IPR011566">
    <property type="entry name" value="Ubq_synth_Coq7"/>
</dbReference>
<accession>A0AAW1QXD7</accession>
<evidence type="ECO:0000256" key="1">
    <source>
        <dbReference type="SAM" id="Phobius"/>
    </source>
</evidence>
<name>A0AAW1QXD7_9CHLO</name>
<keyword evidence="1" id="KW-0812">Transmembrane</keyword>
<reference evidence="2 3" key="1">
    <citation type="journal article" date="2024" name="Nat. Commun.">
        <title>Phylogenomics reveals the evolutionary origins of lichenization in chlorophyte algae.</title>
        <authorList>
            <person name="Puginier C."/>
            <person name="Libourel C."/>
            <person name="Otte J."/>
            <person name="Skaloud P."/>
            <person name="Haon M."/>
            <person name="Grisel S."/>
            <person name="Petersen M."/>
            <person name="Berrin J.G."/>
            <person name="Delaux P.M."/>
            <person name="Dal Grande F."/>
            <person name="Keller J."/>
        </authorList>
    </citation>
    <scope>NUCLEOTIDE SEQUENCE [LARGE SCALE GENOMIC DNA]</scope>
    <source>
        <strain evidence="2 3">SAG 245.80</strain>
    </source>
</reference>
<dbReference type="PANTHER" id="PTHR11237:SF4">
    <property type="entry name" value="5-DEMETHOXYUBIQUINONE HYDROXYLASE, MITOCHONDRIAL"/>
    <property type="match status" value="1"/>
</dbReference>
<evidence type="ECO:0000313" key="3">
    <source>
        <dbReference type="Proteomes" id="UP001445335"/>
    </source>
</evidence>